<organism evidence="9 10">
    <name type="scientific">Coffea arabica</name>
    <name type="common">Arabian coffee</name>
    <dbReference type="NCBI Taxonomy" id="13443"/>
    <lineage>
        <taxon>Eukaryota</taxon>
        <taxon>Viridiplantae</taxon>
        <taxon>Streptophyta</taxon>
        <taxon>Embryophyta</taxon>
        <taxon>Tracheophyta</taxon>
        <taxon>Spermatophyta</taxon>
        <taxon>Magnoliopsida</taxon>
        <taxon>eudicotyledons</taxon>
        <taxon>Gunneridae</taxon>
        <taxon>Pentapetalae</taxon>
        <taxon>asterids</taxon>
        <taxon>lamiids</taxon>
        <taxon>Gentianales</taxon>
        <taxon>Rubiaceae</taxon>
        <taxon>Ixoroideae</taxon>
        <taxon>Gardenieae complex</taxon>
        <taxon>Bertiereae - Coffeeae clade</taxon>
        <taxon>Coffeeae</taxon>
        <taxon>Coffea</taxon>
    </lineage>
</organism>
<protein>
    <submittedName>
        <fullName evidence="10">Seipin-2-like</fullName>
    </submittedName>
</protein>
<evidence type="ECO:0000256" key="4">
    <source>
        <dbReference type="ARBA" id="ARBA00022989"/>
    </source>
</evidence>
<feature type="compositionally biased region" description="Acidic residues" evidence="7">
    <location>
        <begin position="1"/>
        <end position="13"/>
    </location>
</feature>
<evidence type="ECO:0000256" key="7">
    <source>
        <dbReference type="SAM" id="MobiDB-lite"/>
    </source>
</evidence>
<dbReference type="InterPro" id="IPR009617">
    <property type="entry name" value="Seipin"/>
</dbReference>
<dbReference type="OrthoDB" id="3990054at2759"/>
<dbReference type="AlphaFoldDB" id="A0A6P6S6A8"/>
<evidence type="ECO:0000256" key="1">
    <source>
        <dbReference type="ARBA" id="ARBA00004477"/>
    </source>
</evidence>
<dbReference type="PANTHER" id="PTHR21212:SF6">
    <property type="entry name" value="SEIPIN-2-LIKE"/>
    <property type="match status" value="1"/>
</dbReference>
<feature type="transmembrane region" description="Helical" evidence="8">
    <location>
        <begin position="465"/>
        <end position="484"/>
    </location>
</feature>
<evidence type="ECO:0000256" key="3">
    <source>
        <dbReference type="ARBA" id="ARBA00022824"/>
    </source>
</evidence>
<evidence type="ECO:0000256" key="2">
    <source>
        <dbReference type="ARBA" id="ARBA00022692"/>
    </source>
</evidence>
<accession>A0A6P6S6A8</accession>
<evidence type="ECO:0000313" key="10">
    <source>
        <dbReference type="RefSeq" id="XP_027060997.1"/>
    </source>
</evidence>
<evidence type="ECO:0000313" key="9">
    <source>
        <dbReference type="Proteomes" id="UP001652660"/>
    </source>
</evidence>
<dbReference type="GO" id="GO:0140042">
    <property type="term" value="P:lipid droplet formation"/>
    <property type="evidence" value="ECO:0007669"/>
    <property type="project" value="UniProtKB-ARBA"/>
</dbReference>
<evidence type="ECO:0000256" key="5">
    <source>
        <dbReference type="ARBA" id="ARBA00023098"/>
    </source>
</evidence>
<evidence type="ECO:0000256" key="8">
    <source>
        <dbReference type="SAM" id="Phobius"/>
    </source>
</evidence>
<reference evidence="9" key="1">
    <citation type="journal article" date="2025" name="Foods">
        <title>Unveiling the Microbial Signatures of Arabica Coffee Cherries: Insights into Ripeness Specific Diversity, Functional Traits, and Implications for Quality and Safety.</title>
        <authorList>
            <consortium name="RefSeq"/>
            <person name="Tenea G.N."/>
            <person name="Cifuentes V."/>
            <person name="Reyes P."/>
            <person name="Cevallos-Vallejos M."/>
        </authorList>
    </citation>
    <scope>NUCLEOTIDE SEQUENCE [LARGE SCALE GENOMIC DNA]</scope>
</reference>
<proteinExistence type="predicted"/>
<keyword evidence="9" id="KW-1185">Reference proteome</keyword>
<reference evidence="10" key="2">
    <citation type="submission" date="2025-08" db="UniProtKB">
        <authorList>
            <consortium name="RefSeq"/>
        </authorList>
    </citation>
    <scope>IDENTIFICATION</scope>
    <source>
        <tissue evidence="10">Leaves</tissue>
    </source>
</reference>
<dbReference type="GO" id="GO:0005789">
    <property type="term" value="C:endoplasmic reticulum membrane"/>
    <property type="evidence" value="ECO:0007669"/>
    <property type="project" value="UniProtKB-SubCell"/>
</dbReference>
<sequence>MDDSNIQENIDDIDGNHGTFKGPSDSFGYVNERGRESDNFFINLMRHSLLLGAEKLLMARKSPGPFLSSQLESCSINEDKNDLVRKWKGKGAMQLDEKVRWKSECSPLQSSSSSSSSNPGIESSNMYVQFPKMIECPSSFYNNFPLDFVAFLRILTVLILELGGAQLSLFTSVFTLPIQIFNFWLTMLTLPFRALALTREHLMKKLLTLRSYFWFSLMYFICDRLKLQQSMLKVAVRFCWAFFWSVYVYLILVGLLIMGFVIGGITMRHLVVESIQTTENLNFDYTTSSPVAFVPVTSSPVTGASPGLISEDRMLFSKSAGGRTIPYNHKLQLTVLLTMPESEYNRNLGIFQVRVECLSSEGKVTASSSYPTMLQFKSQPIRFVGTIFKSPLLLAGFQSEIQHLKIGVMDFTEGYEPTACFKVIIEQRAEYEAGFGIPEIYAASLHIESELPQIKRMIWYWRRSVFVWISIITFLTELIIALIFCRPVIFPGRSTIKVVGARSKVSHGIKAFEPLAVSERSTTTTTTSC</sequence>
<keyword evidence="5" id="KW-0443">Lipid metabolism</keyword>
<keyword evidence="3" id="KW-0256">Endoplasmic reticulum</keyword>
<feature type="region of interest" description="Disordered" evidence="7">
    <location>
        <begin position="1"/>
        <end position="24"/>
    </location>
</feature>
<dbReference type="CDD" id="cd23995">
    <property type="entry name" value="Seipin_BSCL2_like"/>
    <property type="match status" value="1"/>
</dbReference>
<dbReference type="Proteomes" id="UP001652660">
    <property type="component" value="Chromosome 5e"/>
</dbReference>
<keyword evidence="6 8" id="KW-0472">Membrane</keyword>
<keyword evidence="2 8" id="KW-0812">Transmembrane</keyword>
<feature type="transmembrane region" description="Helical" evidence="8">
    <location>
        <begin position="166"/>
        <end position="190"/>
    </location>
</feature>
<dbReference type="GO" id="GO:0006629">
    <property type="term" value="P:lipid metabolic process"/>
    <property type="evidence" value="ECO:0007669"/>
    <property type="project" value="UniProtKB-KW"/>
</dbReference>
<feature type="transmembrane region" description="Helical" evidence="8">
    <location>
        <begin position="202"/>
        <end position="221"/>
    </location>
</feature>
<evidence type="ECO:0000256" key="6">
    <source>
        <dbReference type="ARBA" id="ARBA00023136"/>
    </source>
</evidence>
<dbReference type="Pfam" id="PF06775">
    <property type="entry name" value="Seipin"/>
    <property type="match status" value="1"/>
</dbReference>
<name>A0A6P6S6A8_COFAR</name>
<dbReference type="RefSeq" id="XP_027060997.1">
    <property type="nucleotide sequence ID" value="XM_027205196.2"/>
</dbReference>
<gene>
    <name evidence="10" type="primary">LOC113687630</name>
</gene>
<keyword evidence="4 8" id="KW-1133">Transmembrane helix</keyword>
<feature type="transmembrane region" description="Helical" evidence="8">
    <location>
        <begin position="140"/>
        <end position="160"/>
    </location>
</feature>
<dbReference type="GeneID" id="113687630"/>
<feature type="transmembrane region" description="Helical" evidence="8">
    <location>
        <begin position="241"/>
        <end position="265"/>
    </location>
</feature>
<dbReference type="PANTHER" id="PTHR21212">
    <property type="entry name" value="BERNARDINELLI-SEIP CONGENITAL LIPODYSTROPHY 2 HOMOLOG BSCL2 PROTEIN"/>
    <property type="match status" value="1"/>
</dbReference>
<comment type="subcellular location">
    <subcellularLocation>
        <location evidence="1">Endoplasmic reticulum membrane</location>
        <topology evidence="1">Multi-pass membrane protein</topology>
    </subcellularLocation>
</comment>